<accession>A0AAV8YDG8</accession>
<dbReference type="GO" id="GO:0007283">
    <property type="term" value="P:spermatogenesis"/>
    <property type="evidence" value="ECO:0007669"/>
    <property type="project" value="UniProtKB-KW"/>
</dbReference>
<dbReference type="GO" id="GO:0005524">
    <property type="term" value="F:ATP binding"/>
    <property type="evidence" value="ECO:0007669"/>
    <property type="project" value="UniProtKB-UniRule"/>
</dbReference>
<comment type="similarity">
    <text evidence="12">Belongs to the protein kinase superfamily.</text>
</comment>
<dbReference type="GO" id="GO:0050321">
    <property type="term" value="F:tau-protein kinase activity"/>
    <property type="evidence" value="ECO:0007669"/>
    <property type="project" value="TreeGrafter"/>
</dbReference>
<evidence type="ECO:0000256" key="3">
    <source>
        <dbReference type="ARBA" id="ARBA00022553"/>
    </source>
</evidence>
<keyword evidence="8" id="KW-0460">Magnesium</keyword>
<keyword evidence="5 11" id="KW-0547">Nucleotide-binding</keyword>
<dbReference type="GO" id="GO:0035556">
    <property type="term" value="P:intracellular signal transduction"/>
    <property type="evidence" value="ECO:0007669"/>
    <property type="project" value="TreeGrafter"/>
</dbReference>
<dbReference type="InterPro" id="IPR017441">
    <property type="entry name" value="Protein_kinase_ATP_BS"/>
</dbReference>
<dbReference type="AlphaFoldDB" id="A0AAV8YDG8"/>
<keyword evidence="6" id="KW-0221">Differentiation</keyword>
<evidence type="ECO:0000256" key="10">
    <source>
        <dbReference type="ARBA" id="ARBA00022871"/>
    </source>
</evidence>
<sequence>RVTQKLFQSMGYRIGKTIGRGTYSKVCTAIDAEGHKLACKIINKRFAGHDFIERFLPRELRQVFFKILSLKKSRTNILCICPVDWTSGRTFVSTTVSMHSVTLAMEVYHPGSRGYGSQPALGYVVMIITAVKHPNIVTVYKILEANQIIYMFMDYCQNGDLLEYIRVHGPFSEDKAKFLFRQIVNAVNYLHKLDISHRDLKCENVLLMSNNQVKLADFGFARSCRNELGEYILSDTFCGSAAYAAPEILQFHYAYTTRLTTYIPTYYVHGVFYDPKMYDIWALGCILYVMMTASMPFDDSNITRMVKDQLSRSICGVTILWTDNSNDLKKLV</sequence>
<feature type="domain" description="Protein kinase" evidence="13">
    <location>
        <begin position="12"/>
        <end position="332"/>
    </location>
</feature>
<comment type="cofactor">
    <cofactor evidence="1">
        <name>Mg(2+)</name>
        <dbReference type="ChEBI" id="CHEBI:18420"/>
    </cofactor>
</comment>
<dbReference type="PROSITE" id="PS50011">
    <property type="entry name" value="PROTEIN_KINASE_DOM"/>
    <property type="match status" value="1"/>
</dbReference>
<keyword evidence="9" id="KW-0832">Ubl conjugation</keyword>
<keyword evidence="12" id="KW-0723">Serine/threonine-protein kinase</keyword>
<feature type="non-terminal residue" evidence="14">
    <location>
        <position position="1"/>
    </location>
</feature>
<reference evidence="14" key="1">
    <citation type="journal article" date="2023" name="Insect Mol. Biol.">
        <title>Genome sequencing provides insights into the evolution of gene families encoding plant cell wall-degrading enzymes in longhorned beetles.</title>
        <authorList>
            <person name="Shin N.R."/>
            <person name="Okamura Y."/>
            <person name="Kirsch R."/>
            <person name="Pauchet Y."/>
        </authorList>
    </citation>
    <scope>NUCLEOTIDE SEQUENCE</scope>
    <source>
        <strain evidence="14">AMC_N1</strain>
    </source>
</reference>
<evidence type="ECO:0000256" key="8">
    <source>
        <dbReference type="ARBA" id="ARBA00022842"/>
    </source>
</evidence>
<name>A0AAV8YDG8_9CUCU</name>
<feature type="binding site" evidence="11">
    <location>
        <position position="40"/>
    </location>
    <ligand>
        <name>ATP</name>
        <dbReference type="ChEBI" id="CHEBI:30616"/>
    </ligand>
</feature>
<dbReference type="EMBL" id="JAPWTK010000134">
    <property type="protein sequence ID" value="KAJ8948588.1"/>
    <property type="molecule type" value="Genomic_DNA"/>
</dbReference>
<keyword evidence="12" id="KW-0808">Transferase</keyword>
<evidence type="ECO:0000256" key="4">
    <source>
        <dbReference type="ARBA" id="ARBA00022723"/>
    </source>
</evidence>
<keyword evidence="4" id="KW-0479">Metal-binding</keyword>
<dbReference type="SUPFAM" id="SSF56112">
    <property type="entry name" value="Protein kinase-like (PK-like)"/>
    <property type="match status" value="1"/>
</dbReference>
<dbReference type="Proteomes" id="UP001162162">
    <property type="component" value="Unassembled WGS sequence"/>
</dbReference>
<keyword evidence="3" id="KW-0597">Phosphoprotein</keyword>
<evidence type="ECO:0000256" key="7">
    <source>
        <dbReference type="ARBA" id="ARBA00022840"/>
    </source>
</evidence>
<evidence type="ECO:0000256" key="5">
    <source>
        <dbReference type="ARBA" id="ARBA00022741"/>
    </source>
</evidence>
<dbReference type="PANTHER" id="PTHR24346:SF102">
    <property type="entry name" value="TESTIS-SPECIFIC SERINE_THREONINE-PROTEIN KINASE 1"/>
    <property type="match status" value="1"/>
</dbReference>
<evidence type="ECO:0000313" key="15">
    <source>
        <dbReference type="Proteomes" id="UP001162162"/>
    </source>
</evidence>
<dbReference type="Gene3D" id="1.10.510.10">
    <property type="entry name" value="Transferase(Phosphotransferase) domain 1"/>
    <property type="match status" value="1"/>
</dbReference>
<dbReference type="InterPro" id="IPR008271">
    <property type="entry name" value="Ser/Thr_kinase_AS"/>
</dbReference>
<keyword evidence="2" id="KW-0217">Developmental protein</keyword>
<proteinExistence type="inferred from homology"/>
<dbReference type="PROSITE" id="PS00108">
    <property type="entry name" value="PROTEIN_KINASE_ST"/>
    <property type="match status" value="1"/>
</dbReference>
<evidence type="ECO:0000313" key="14">
    <source>
        <dbReference type="EMBL" id="KAJ8948588.1"/>
    </source>
</evidence>
<organism evidence="14 15">
    <name type="scientific">Aromia moschata</name>
    <dbReference type="NCBI Taxonomy" id="1265417"/>
    <lineage>
        <taxon>Eukaryota</taxon>
        <taxon>Metazoa</taxon>
        <taxon>Ecdysozoa</taxon>
        <taxon>Arthropoda</taxon>
        <taxon>Hexapoda</taxon>
        <taxon>Insecta</taxon>
        <taxon>Pterygota</taxon>
        <taxon>Neoptera</taxon>
        <taxon>Endopterygota</taxon>
        <taxon>Coleoptera</taxon>
        <taxon>Polyphaga</taxon>
        <taxon>Cucujiformia</taxon>
        <taxon>Chrysomeloidea</taxon>
        <taxon>Cerambycidae</taxon>
        <taxon>Cerambycinae</taxon>
        <taxon>Callichromatini</taxon>
        <taxon>Aromia</taxon>
    </lineage>
</organism>
<keyword evidence="7 11" id="KW-0067">ATP-binding</keyword>
<dbReference type="InterPro" id="IPR011009">
    <property type="entry name" value="Kinase-like_dom_sf"/>
</dbReference>
<comment type="caution">
    <text evidence="14">The sequence shown here is derived from an EMBL/GenBank/DDBJ whole genome shotgun (WGS) entry which is preliminary data.</text>
</comment>
<dbReference type="Gene3D" id="3.30.200.20">
    <property type="entry name" value="Phosphorylase Kinase, domain 1"/>
    <property type="match status" value="1"/>
</dbReference>
<dbReference type="PROSITE" id="PS00107">
    <property type="entry name" value="PROTEIN_KINASE_ATP"/>
    <property type="match status" value="1"/>
</dbReference>
<evidence type="ECO:0000256" key="9">
    <source>
        <dbReference type="ARBA" id="ARBA00022843"/>
    </source>
</evidence>
<dbReference type="SMART" id="SM00220">
    <property type="entry name" value="S_TKc"/>
    <property type="match status" value="1"/>
</dbReference>
<dbReference type="GO" id="GO:0000226">
    <property type="term" value="P:microtubule cytoskeleton organization"/>
    <property type="evidence" value="ECO:0007669"/>
    <property type="project" value="TreeGrafter"/>
</dbReference>
<keyword evidence="15" id="KW-1185">Reference proteome</keyword>
<dbReference type="Pfam" id="PF00069">
    <property type="entry name" value="Pkinase"/>
    <property type="match status" value="1"/>
</dbReference>
<gene>
    <name evidence="14" type="ORF">NQ318_007592</name>
</gene>
<evidence type="ECO:0000256" key="11">
    <source>
        <dbReference type="PROSITE-ProRule" id="PRU10141"/>
    </source>
</evidence>
<dbReference type="PANTHER" id="PTHR24346">
    <property type="entry name" value="MAP/MICROTUBULE AFFINITY-REGULATING KINASE"/>
    <property type="match status" value="1"/>
</dbReference>
<evidence type="ECO:0000256" key="6">
    <source>
        <dbReference type="ARBA" id="ARBA00022782"/>
    </source>
</evidence>
<dbReference type="GO" id="GO:0000287">
    <property type="term" value="F:magnesium ion binding"/>
    <property type="evidence" value="ECO:0007669"/>
    <property type="project" value="UniProtKB-ARBA"/>
</dbReference>
<dbReference type="GO" id="GO:0030154">
    <property type="term" value="P:cell differentiation"/>
    <property type="evidence" value="ECO:0007669"/>
    <property type="project" value="UniProtKB-KW"/>
</dbReference>
<evidence type="ECO:0000256" key="2">
    <source>
        <dbReference type="ARBA" id="ARBA00022473"/>
    </source>
</evidence>
<dbReference type="InterPro" id="IPR000719">
    <property type="entry name" value="Prot_kinase_dom"/>
</dbReference>
<evidence type="ECO:0000259" key="13">
    <source>
        <dbReference type="PROSITE" id="PS50011"/>
    </source>
</evidence>
<evidence type="ECO:0000256" key="1">
    <source>
        <dbReference type="ARBA" id="ARBA00001946"/>
    </source>
</evidence>
<protein>
    <recommendedName>
        <fullName evidence="13">Protein kinase domain-containing protein</fullName>
    </recommendedName>
</protein>
<evidence type="ECO:0000256" key="12">
    <source>
        <dbReference type="RuleBase" id="RU000304"/>
    </source>
</evidence>
<keyword evidence="10" id="KW-0744">Spermatogenesis</keyword>
<keyword evidence="12" id="KW-0418">Kinase</keyword>
<feature type="non-terminal residue" evidence="14">
    <location>
        <position position="332"/>
    </location>
</feature>
<dbReference type="GO" id="GO:0005737">
    <property type="term" value="C:cytoplasm"/>
    <property type="evidence" value="ECO:0007669"/>
    <property type="project" value="TreeGrafter"/>
</dbReference>